<reference evidence="2 3" key="1">
    <citation type="journal article" date="2018" name="Nat. Ecol. Evol.">
        <title>Pezizomycetes genomes reveal the molecular basis of ectomycorrhizal truffle lifestyle.</title>
        <authorList>
            <person name="Murat C."/>
            <person name="Payen T."/>
            <person name="Noel B."/>
            <person name="Kuo A."/>
            <person name="Morin E."/>
            <person name="Chen J."/>
            <person name="Kohler A."/>
            <person name="Krizsan K."/>
            <person name="Balestrini R."/>
            <person name="Da Silva C."/>
            <person name="Montanini B."/>
            <person name="Hainaut M."/>
            <person name="Levati E."/>
            <person name="Barry K.W."/>
            <person name="Belfiori B."/>
            <person name="Cichocki N."/>
            <person name="Clum A."/>
            <person name="Dockter R.B."/>
            <person name="Fauchery L."/>
            <person name="Guy J."/>
            <person name="Iotti M."/>
            <person name="Le Tacon F."/>
            <person name="Lindquist E.A."/>
            <person name="Lipzen A."/>
            <person name="Malagnac F."/>
            <person name="Mello A."/>
            <person name="Molinier V."/>
            <person name="Miyauchi S."/>
            <person name="Poulain J."/>
            <person name="Riccioni C."/>
            <person name="Rubini A."/>
            <person name="Sitrit Y."/>
            <person name="Splivallo R."/>
            <person name="Traeger S."/>
            <person name="Wang M."/>
            <person name="Zifcakova L."/>
            <person name="Wipf D."/>
            <person name="Zambonelli A."/>
            <person name="Paolocci F."/>
            <person name="Nowrousian M."/>
            <person name="Ottonello S."/>
            <person name="Baldrian P."/>
            <person name="Spatafora J.W."/>
            <person name="Henrissat B."/>
            <person name="Nagy L.G."/>
            <person name="Aury J.M."/>
            <person name="Wincker P."/>
            <person name="Grigoriev I.V."/>
            <person name="Bonfante P."/>
            <person name="Martin F.M."/>
        </authorList>
    </citation>
    <scope>NUCLEOTIDE SEQUENCE [LARGE SCALE GENOMIC DNA]</scope>
    <source>
        <strain evidence="2 3">CCBAS932</strain>
    </source>
</reference>
<dbReference type="InParanoid" id="A0A3N4KKH4"/>
<feature type="region of interest" description="Disordered" evidence="1">
    <location>
        <begin position="52"/>
        <end position="83"/>
    </location>
</feature>
<protein>
    <submittedName>
        <fullName evidence="2">Uncharacterized protein</fullName>
    </submittedName>
</protein>
<evidence type="ECO:0000256" key="1">
    <source>
        <dbReference type="SAM" id="MobiDB-lite"/>
    </source>
</evidence>
<evidence type="ECO:0000313" key="2">
    <source>
        <dbReference type="EMBL" id="RPB09879.1"/>
    </source>
</evidence>
<dbReference type="AlphaFoldDB" id="A0A3N4KKH4"/>
<feature type="region of interest" description="Disordered" evidence="1">
    <location>
        <begin position="264"/>
        <end position="284"/>
    </location>
</feature>
<proteinExistence type="predicted"/>
<organism evidence="2 3">
    <name type="scientific">Morchella conica CCBAS932</name>
    <dbReference type="NCBI Taxonomy" id="1392247"/>
    <lineage>
        <taxon>Eukaryota</taxon>
        <taxon>Fungi</taxon>
        <taxon>Dikarya</taxon>
        <taxon>Ascomycota</taxon>
        <taxon>Pezizomycotina</taxon>
        <taxon>Pezizomycetes</taxon>
        <taxon>Pezizales</taxon>
        <taxon>Morchellaceae</taxon>
        <taxon>Morchella</taxon>
    </lineage>
</organism>
<dbReference type="OrthoDB" id="10342524at2759"/>
<name>A0A3N4KKH4_9PEZI</name>
<accession>A0A3N4KKH4</accession>
<dbReference type="EMBL" id="ML119147">
    <property type="protein sequence ID" value="RPB09879.1"/>
    <property type="molecule type" value="Genomic_DNA"/>
</dbReference>
<dbReference type="Proteomes" id="UP000277580">
    <property type="component" value="Unassembled WGS sequence"/>
</dbReference>
<evidence type="ECO:0000313" key="3">
    <source>
        <dbReference type="Proteomes" id="UP000277580"/>
    </source>
</evidence>
<sequence>MTTRTLVATPTKAALTPYKRPSKRKLREEAALQEARVKEARSRIIVTGAFIPETSGGKDVPRPDRGKGRTLADPPPPFDENSRYLQSNEISPYFAWTEKIDLDRASLPWWVRVPTRPNITHFEYMKQTRSVARTTKLLNEALRTMQTPENRRTKEMNMGLLPALSEYEQSMHGNGEKGKWELPRSTHETYDKLVVLLSQGAPEFLRPPPRSEREIKKYPFGRFKKVVVKKLPPLEMPLKWEPIYLSDWEEHMSWGPKEVLEGLSSSGLGEERKQKVREMMKGIE</sequence>
<feature type="compositionally biased region" description="Basic and acidic residues" evidence="1">
    <location>
        <begin position="269"/>
        <end position="284"/>
    </location>
</feature>
<keyword evidence="3" id="KW-1185">Reference proteome</keyword>
<gene>
    <name evidence="2" type="ORF">P167DRAFT_607587</name>
</gene>